<sequence>MTGFRFTVARNNGPHAFRNHHRLRHVLAAIALLLCAALTGCGSAPVRGVSSRGSEAFTRDTVRLASSQMRELKQIQERTHSAMIADIMKDGVITAQEMNDLQRQQMDCYAAEGYDILYDDDLTATVIPRDANGEGETEAVARKCDTNQGFADVYNVYFEALRNPDARDMTKATIQCLIDNGLVDKTYSKADYERDSKNRTGPYTPDPETGGVNDQVYTCGRDPLGNLE</sequence>
<organism evidence="2 3">
    <name type="scientific">Bifidobacterium callimiconis</name>
    <dbReference type="NCBI Taxonomy" id="2306973"/>
    <lineage>
        <taxon>Bacteria</taxon>
        <taxon>Bacillati</taxon>
        <taxon>Actinomycetota</taxon>
        <taxon>Actinomycetes</taxon>
        <taxon>Bifidobacteriales</taxon>
        <taxon>Bifidobacteriaceae</taxon>
        <taxon>Bifidobacterium</taxon>
    </lineage>
</organism>
<gene>
    <name evidence="2" type="ORF">D2E23_1975</name>
</gene>
<reference evidence="2 3" key="1">
    <citation type="submission" date="2018-09" db="EMBL/GenBank/DDBJ databases">
        <title>Characterization of the phylogenetic diversity of five novel species belonging to the genus Bifidobacterium.</title>
        <authorList>
            <person name="Lugli G.A."/>
            <person name="Duranti S."/>
            <person name="Milani C."/>
        </authorList>
    </citation>
    <scope>NUCLEOTIDE SEQUENCE [LARGE SCALE GENOMIC DNA]</scope>
    <source>
        <strain evidence="2 3">2028B</strain>
    </source>
</reference>
<evidence type="ECO:0000313" key="2">
    <source>
        <dbReference type="EMBL" id="RSX50021.1"/>
    </source>
</evidence>
<feature type="region of interest" description="Disordered" evidence="1">
    <location>
        <begin position="193"/>
        <end position="228"/>
    </location>
</feature>
<keyword evidence="3" id="KW-1185">Reference proteome</keyword>
<name>A0A430FB26_9BIFI</name>
<dbReference type="Proteomes" id="UP000288607">
    <property type="component" value="Unassembled WGS sequence"/>
</dbReference>
<dbReference type="EMBL" id="QXGJ01000012">
    <property type="protein sequence ID" value="RSX50021.1"/>
    <property type="molecule type" value="Genomic_DNA"/>
</dbReference>
<protein>
    <submittedName>
        <fullName evidence="2">Uncharacterized protein</fullName>
    </submittedName>
</protein>
<proteinExistence type="predicted"/>
<accession>A0A430FB26</accession>
<evidence type="ECO:0000313" key="3">
    <source>
        <dbReference type="Proteomes" id="UP000288607"/>
    </source>
</evidence>
<dbReference type="AlphaFoldDB" id="A0A430FB26"/>
<evidence type="ECO:0000256" key="1">
    <source>
        <dbReference type="SAM" id="MobiDB-lite"/>
    </source>
</evidence>
<comment type="caution">
    <text evidence="2">The sequence shown here is derived from an EMBL/GenBank/DDBJ whole genome shotgun (WGS) entry which is preliminary data.</text>
</comment>